<dbReference type="SMART" id="SM00382">
    <property type="entry name" value="AAA"/>
    <property type="match status" value="1"/>
</dbReference>
<dbReference type="Pfam" id="PF13635">
    <property type="entry name" value="DUF4143"/>
    <property type="match status" value="1"/>
</dbReference>
<evidence type="ECO:0000313" key="2">
    <source>
        <dbReference type="EMBL" id="RXQ96835.1"/>
    </source>
</evidence>
<comment type="caution">
    <text evidence="2">The sequence shown here is derived from an EMBL/GenBank/DDBJ whole genome shotgun (WGS) entry which is preliminary data.</text>
</comment>
<protein>
    <submittedName>
        <fullName evidence="2">ATP-binding protein</fullName>
    </submittedName>
</protein>
<dbReference type="AlphaFoldDB" id="A0A4Q1JPI1"/>
<dbReference type="GO" id="GO:0005524">
    <property type="term" value="F:ATP binding"/>
    <property type="evidence" value="ECO:0007669"/>
    <property type="project" value="UniProtKB-KW"/>
</dbReference>
<reference evidence="2 3" key="1">
    <citation type="submission" date="2019-01" db="EMBL/GenBank/DDBJ databases">
        <title>Ancylomarina salipaludis sp. nov., isolated from a salt marsh.</title>
        <authorList>
            <person name="Yoon J.-H."/>
        </authorList>
    </citation>
    <scope>NUCLEOTIDE SEQUENCE [LARGE SCALE GENOMIC DNA]</scope>
    <source>
        <strain evidence="2 3">SHSM-M15</strain>
    </source>
</reference>
<keyword evidence="2" id="KW-0067">ATP-binding</keyword>
<dbReference type="InterPro" id="IPR041682">
    <property type="entry name" value="AAA_14"/>
</dbReference>
<dbReference type="EMBL" id="SAXA01000002">
    <property type="protein sequence ID" value="RXQ96835.1"/>
    <property type="molecule type" value="Genomic_DNA"/>
</dbReference>
<dbReference type="InterPro" id="IPR025420">
    <property type="entry name" value="DUF4143"/>
</dbReference>
<dbReference type="Proteomes" id="UP000289703">
    <property type="component" value="Unassembled WGS sequence"/>
</dbReference>
<keyword evidence="2" id="KW-0547">Nucleotide-binding</keyword>
<sequence length="396" mass="46296">MNTLLQTHCSLLKNKRSTIKRELGKEIDWNQRLIAIKGSRGVGKTTFLLDYIRENNRENDKSCLYINLNNLFFTERGLVSFVDEFYKKGGKTLLLDQIHKYPDWAKDLRICYDNYQDLQIIFTASSILRVKTNEHLESCVSIYYLQGLSFREFLNHEAGCEFKRYSLDEIVKNHESIVETILTKVRPLAFFNDYLKFGYYPCYLEEKSFIDNLLKIINLMLEFDITYLNQIELKYLTKLKKLLYIIACNAPFQPNVSKLANDVETSRATIMNYLGYLKNARLINLLNSSEEDKEKLKKPNKVYLHNTNLLFAISPDSVSENSLRETFFYNQVGVGSILTSTDRGHFLVDEKFNFEIKDNSETSEPRYKTGDYFVAADMIERGEGNTIPLWLFGFLY</sequence>
<dbReference type="InterPro" id="IPR003593">
    <property type="entry name" value="AAA+_ATPase"/>
</dbReference>
<dbReference type="SUPFAM" id="SSF52540">
    <property type="entry name" value="P-loop containing nucleoside triphosphate hydrolases"/>
    <property type="match status" value="1"/>
</dbReference>
<dbReference type="PANTHER" id="PTHR42990">
    <property type="entry name" value="ATPASE"/>
    <property type="match status" value="1"/>
</dbReference>
<evidence type="ECO:0000259" key="1">
    <source>
        <dbReference type="SMART" id="SM00382"/>
    </source>
</evidence>
<dbReference type="InterPro" id="IPR027417">
    <property type="entry name" value="P-loop_NTPase"/>
</dbReference>
<dbReference type="Gene3D" id="3.40.50.300">
    <property type="entry name" value="P-loop containing nucleotide triphosphate hydrolases"/>
    <property type="match status" value="1"/>
</dbReference>
<keyword evidence="3" id="KW-1185">Reference proteome</keyword>
<accession>A0A4Q1JPI1</accession>
<proteinExistence type="predicted"/>
<dbReference type="RefSeq" id="WP_129253236.1">
    <property type="nucleotide sequence ID" value="NZ_SAXA01000002.1"/>
</dbReference>
<dbReference type="OrthoDB" id="9768467at2"/>
<evidence type="ECO:0000313" key="3">
    <source>
        <dbReference type="Proteomes" id="UP000289703"/>
    </source>
</evidence>
<organism evidence="2 3">
    <name type="scientific">Ancylomarina salipaludis</name>
    <dbReference type="NCBI Taxonomy" id="2501299"/>
    <lineage>
        <taxon>Bacteria</taxon>
        <taxon>Pseudomonadati</taxon>
        <taxon>Bacteroidota</taxon>
        <taxon>Bacteroidia</taxon>
        <taxon>Marinilabiliales</taxon>
        <taxon>Marinifilaceae</taxon>
        <taxon>Ancylomarina</taxon>
    </lineage>
</organism>
<dbReference type="PANTHER" id="PTHR42990:SF1">
    <property type="entry name" value="AAA+ ATPASE DOMAIN-CONTAINING PROTEIN"/>
    <property type="match status" value="1"/>
</dbReference>
<name>A0A4Q1JPI1_9BACT</name>
<dbReference type="Pfam" id="PF13173">
    <property type="entry name" value="AAA_14"/>
    <property type="match status" value="1"/>
</dbReference>
<feature type="domain" description="AAA+ ATPase" evidence="1">
    <location>
        <begin position="30"/>
        <end position="148"/>
    </location>
</feature>
<gene>
    <name evidence="2" type="ORF">EO244_04180</name>
</gene>